<feature type="compositionally biased region" description="Polar residues" evidence="1">
    <location>
        <begin position="591"/>
        <end position="624"/>
    </location>
</feature>
<feature type="compositionally biased region" description="Low complexity" evidence="1">
    <location>
        <begin position="1300"/>
        <end position="1322"/>
    </location>
</feature>
<feature type="compositionally biased region" description="Polar residues" evidence="1">
    <location>
        <begin position="794"/>
        <end position="804"/>
    </location>
</feature>
<reference evidence="2" key="2">
    <citation type="submission" date="2023-05" db="EMBL/GenBank/DDBJ databases">
        <authorList>
            <consortium name="Lawrence Berkeley National Laboratory"/>
            <person name="Steindorff A."/>
            <person name="Hensen N."/>
            <person name="Bonometti L."/>
            <person name="Westerberg I."/>
            <person name="Brannstrom I.O."/>
            <person name="Guillou S."/>
            <person name="Cros-Aarteil S."/>
            <person name="Calhoun S."/>
            <person name="Haridas S."/>
            <person name="Kuo A."/>
            <person name="Mondo S."/>
            <person name="Pangilinan J."/>
            <person name="Riley R."/>
            <person name="Labutti K."/>
            <person name="Andreopoulos B."/>
            <person name="Lipzen A."/>
            <person name="Chen C."/>
            <person name="Yanf M."/>
            <person name="Daum C."/>
            <person name="Ng V."/>
            <person name="Clum A."/>
            <person name="Ohm R."/>
            <person name="Martin F."/>
            <person name="Silar P."/>
            <person name="Natvig D."/>
            <person name="Lalanne C."/>
            <person name="Gautier V."/>
            <person name="Ament-Velasquez S.L."/>
            <person name="Kruys A."/>
            <person name="Hutchinson M.I."/>
            <person name="Powell A.J."/>
            <person name="Barry K."/>
            <person name="Miller A.N."/>
            <person name="Grigoriev I.V."/>
            <person name="Debuchy R."/>
            <person name="Gladieux P."/>
            <person name="Thoren M.H."/>
            <person name="Johannesson H."/>
        </authorList>
    </citation>
    <scope>NUCLEOTIDE SEQUENCE</scope>
    <source>
        <strain evidence="2">CBS 508.74</strain>
    </source>
</reference>
<keyword evidence="3" id="KW-1185">Reference proteome</keyword>
<sequence>MDEEHTITLNLGSSPDPLIDPALSPPMMPPSAIKARSPAAKRLYTLESSPRKQTFELDVGNEMSPQRLLVTVEADEPNRNTNRRLFQSPTPKRGKTPQRVKTVTTSVPVRGLTDDESTTPKRRGRPRKSGGTPIPSRRKRPGTPAKAPRGGADRLNSPQKGVLTSDIEDMQPTPRPTTQPKRVAKRKSTSPTKEDSAPGTQAKKRGRPRKRQITSDDLATHLGQEQTDNAASVPTPVHTRGAAAENQGRDDMDDDIWLATLSDQPTPAGQTRQKDHGPAFTSDASDIPQSELQRHEPEQQPQYEWPELGGGMDSYSEAESQASEDRDGQDRQDTVMPDEEFTMISLSTLPSMQPNSSVMAPEPEEFGEATRSIINRSLEYLRQSWNRAAEEPAAEHPVTETAEGEAGGEELAGRNSNQQHDEHILPPPPPSQSPQTLRRSPRRAKAQPLARQIAQKTLQQEAHQSPAPHQPAVDQSENRDASAYDDSFSEIPEDVLIAATPRQFRQPRRGAEAEQESDKPSREDIQPSIERPSTVNHSNPQSETNRLLTPDETPSPIPSETEEHNAQTKSPSPGPALGADMPSSPPIGSPAAQTRFTSSIARHLRANSTETPADQLSSFASTTMAARDAQPVLLPLPEPQPRPSLSPIVRAGRALQLVTSDPPSPPGRDSMLGSPFRGSTTKSSQSPAPALATEQPPSRATRSPSLPQTGAAVDQPQSNFVVQSAQSLSPARISVSGTEGMDDPRGSVRSTLFSGPGKQAFDRDPTVSVASPAARNSPHDDDPMSWQGEGSVAEGSQRSASPSLSVHDARGSTGVEREPTGHQEEQAQNPESSIGARISQWSANMAEHTREEEEMDERPTPHALKTAPRRQEEPPAELPARGKIPSPWRKNSRRLVYNDELQKYAEKGAPTEWNPSVNEDEEYSMLAQGQEQRPPVPSRQPPQKKGDFSSFFSSPATLPDMQGPPGLGSSKTLDSRRPAVMDRSTQRPRSLLAAQQPPTSGNTLFSHYLQPSAPTRVPSVPQKQLEIGGRRRSIDLFSPRKSSPEHRDTGKAPAPPQQKQLKLDDRQRNVGVLSPGRSSSEPKTAAQTSAPPPALHPASPESSEAPRAAIIPQKKNFTPRRRQPGDTSSLFQREPAAPSNSLFSNNKVSEFFSQARQQTVSQSRAEEQRQETPVSEEEDSSFIPPVLKPLPDRAASPSKSCIRSPLKPKTPGRVVEWTSSTLSPLAQAQARAERQAAGLPARGQPSQGVGRSSSRNAAVLEQQQEEVAEEEMADEEPPSSPQSQRQDQQHHQHHAPPPTNVTTRSTTTTTHHPTTHLHTPLLSPTTWTRAHWERLDALLQARKKGPLPPPFTSSSSSTSFAAQQQLNHRRRLLLGKQVVAQGESMLLEAWHLDVVDAFKAEVEAEAAVRVGVGVRVAWDETELAKRVFALLVGEERRRLGLVGRRRRW</sequence>
<feature type="compositionally biased region" description="Basic and acidic residues" evidence="1">
    <location>
        <begin position="388"/>
        <end position="398"/>
    </location>
</feature>
<feature type="compositionally biased region" description="Low complexity" evidence="1">
    <location>
        <begin position="1352"/>
        <end position="1363"/>
    </location>
</feature>
<feature type="region of interest" description="Disordered" evidence="1">
    <location>
        <begin position="1"/>
        <end position="36"/>
    </location>
</feature>
<feature type="region of interest" description="Disordered" evidence="1">
    <location>
        <begin position="1343"/>
        <end position="1363"/>
    </location>
</feature>
<feature type="compositionally biased region" description="Polar residues" evidence="1">
    <location>
        <begin position="531"/>
        <end position="547"/>
    </location>
</feature>
<feature type="compositionally biased region" description="Polar residues" evidence="1">
    <location>
        <begin position="282"/>
        <end position="291"/>
    </location>
</feature>
<dbReference type="EMBL" id="MU853334">
    <property type="protein sequence ID" value="KAK4115697.1"/>
    <property type="molecule type" value="Genomic_DNA"/>
</dbReference>
<feature type="compositionally biased region" description="Basic and acidic residues" evidence="1">
    <location>
        <begin position="323"/>
        <end position="333"/>
    </location>
</feature>
<feature type="compositionally biased region" description="Polar residues" evidence="1">
    <location>
        <begin position="223"/>
        <end position="232"/>
    </location>
</feature>
<feature type="compositionally biased region" description="Polar residues" evidence="1">
    <location>
        <begin position="677"/>
        <end position="687"/>
    </location>
</feature>
<dbReference type="Proteomes" id="UP001302812">
    <property type="component" value="Unassembled WGS sequence"/>
</dbReference>
<feature type="compositionally biased region" description="Basic and acidic residues" evidence="1">
    <location>
        <begin position="896"/>
        <end position="906"/>
    </location>
</feature>
<feature type="compositionally biased region" description="Polar residues" evidence="1">
    <location>
        <begin position="1138"/>
        <end position="1163"/>
    </location>
</feature>
<feature type="compositionally biased region" description="Polar residues" evidence="1">
    <location>
        <begin position="715"/>
        <end position="729"/>
    </location>
</feature>
<feature type="compositionally biased region" description="Basic residues" evidence="1">
    <location>
        <begin position="202"/>
        <end position="212"/>
    </location>
</feature>
<evidence type="ECO:0000313" key="2">
    <source>
        <dbReference type="EMBL" id="KAK4115697.1"/>
    </source>
</evidence>
<organism evidence="2 3">
    <name type="scientific">Canariomyces notabilis</name>
    <dbReference type="NCBI Taxonomy" id="2074819"/>
    <lineage>
        <taxon>Eukaryota</taxon>
        <taxon>Fungi</taxon>
        <taxon>Dikarya</taxon>
        <taxon>Ascomycota</taxon>
        <taxon>Pezizomycotina</taxon>
        <taxon>Sordariomycetes</taxon>
        <taxon>Sordariomycetidae</taxon>
        <taxon>Sordariales</taxon>
        <taxon>Chaetomiaceae</taxon>
        <taxon>Canariomyces</taxon>
    </lineage>
</organism>
<feature type="region of interest" description="Disordered" evidence="1">
    <location>
        <begin position="71"/>
        <end position="371"/>
    </location>
</feature>
<feature type="compositionally biased region" description="Basic and acidic residues" evidence="1">
    <location>
        <begin position="509"/>
        <end position="525"/>
    </location>
</feature>
<protein>
    <submittedName>
        <fullName evidence="2">Uncharacterized protein</fullName>
    </submittedName>
</protein>
<accession>A0AAN6TJL6</accession>
<feature type="compositionally biased region" description="Polar residues" evidence="1">
    <location>
        <begin position="454"/>
        <end position="463"/>
    </location>
</feature>
<feature type="compositionally biased region" description="Polar residues" evidence="1">
    <location>
        <begin position="996"/>
        <end position="1005"/>
    </location>
</feature>
<comment type="caution">
    <text evidence="2">The sequence shown here is derived from an EMBL/GenBank/DDBJ whole genome shotgun (WGS) entry which is preliminary data.</text>
</comment>
<feature type="compositionally biased region" description="Acidic residues" evidence="1">
    <location>
        <begin position="1263"/>
        <end position="1277"/>
    </location>
</feature>
<feature type="compositionally biased region" description="Polar residues" evidence="1">
    <location>
        <begin position="1244"/>
        <end position="1256"/>
    </location>
</feature>
<feature type="compositionally biased region" description="Polar residues" evidence="1">
    <location>
        <begin position="344"/>
        <end position="358"/>
    </location>
</feature>
<feature type="compositionally biased region" description="Polar residues" evidence="1">
    <location>
        <begin position="79"/>
        <end position="90"/>
    </location>
</feature>
<feature type="region of interest" description="Disordered" evidence="1">
    <location>
        <begin position="388"/>
        <end position="1322"/>
    </location>
</feature>
<feature type="compositionally biased region" description="Polar residues" evidence="1">
    <location>
        <begin position="695"/>
        <end position="708"/>
    </location>
</feature>
<feature type="compositionally biased region" description="Pro residues" evidence="1">
    <location>
        <begin position="634"/>
        <end position="644"/>
    </location>
</feature>
<gene>
    <name evidence="2" type="ORF">N656DRAFT_834835</name>
</gene>
<feature type="compositionally biased region" description="Low complexity" evidence="1">
    <location>
        <begin position="1096"/>
        <end position="1109"/>
    </location>
</feature>
<dbReference type="GeneID" id="89942860"/>
<dbReference type="RefSeq" id="XP_064673267.1">
    <property type="nucleotide sequence ID" value="XM_064818734.1"/>
</dbReference>
<proteinExistence type="predicted"/>
<reference evidence="2" key="1">
    <citation type="journal article" date="2023" name="Mol. Phylogenet. Evol.">
        <title>Genome-scale phylogeny and comparative genomics of the fungal order Sordariales.</title>
        <authorList>
            <person name="Hensen N."/>
            <person name="Bonometti L."/>
            <person name="Westerberg I."/>
            <person name="Brannstrom I.O."/>
            <person name="Guillou S."/>
            <person name="Cros-Aarteil S."/>
            <person name="Calhoun S."/>
            <person name="Haridas S."/>
            <person name="Kuo A."/>
            <person name="Mondo S."/>
            <person name="Pangilinan J."/>
            <person name="Riley R."/>
            <person name="LaButti K."/>
            <person name="Andreopoulos B."/>
            <person name="Lipzen A."/>
            <person name="Chen C."/>
            <person name="Yan M."/>
            <person name="Daum C."/>
            <person name="Ng V."/>
            <person name="Clum A."/>
            <person name="Steindorff A."/>
            <person name="Ohm R.A."/>
            <person name="Martin F."/>
            <person name="Silar P."/>
            <person name="Natvig D.O."/>
            <person name="Lalanne C."/>
            <person name="Gautier V."/>
            <person name="Ament-Velasquez S.L."/>
            <person name="Kruys A."/>
            <person name="Hutchinson M.I."/>
            <person name="Powell A.J."/>
            <person name="Barry K."/>
            <person name="Miller A.N."/>
            <person name="Grigoriev I.V."/>
            <person name="Debuchy R."/>
            <person name="Gladieux P."/>
            <person name="Hiltunen Thoren M."/>
            <person name="Johannesson H."/>
        </authorList>
    </citation>
    <scope>NUCLEOTIDE SEQUENCE</scope>
    <source>
        <strain evidence="2">CBS 508.74</strain>
    </source>
</reference>
<name>A0AAN6TJL6_9PEZI</name>
<feature type="compositionally biased region" description="Basic and acidic residues" evidence="1">
    <location>
        <begin position="807"/>
        <end position="825"/>
    </location>
</feature>
<evidence type="ECO:0000313" key="3">
    <source>
        <dbReference type="Proteomes" id="UP001302812"/>
    </source>
</evidence>
<feature type="compositionally biased region" description="Polar residues" evidence="1">
    <location>
        <begin position="261"/>
        <end position="271"/>
    </location>
</feature>
<evidence type="ECO:0000256" key="1">
    <source>
        <dbReference type="SAM" id="MobiDB-lite"/>
    </source>
</evidence>
<feature type="compositionally biased region" description="Polar residues" evidence="1">
    <location>
        <begin position="1076"/>
        <end position="1088"/>
    </location>
</feature>